<proteinExistence type="predicted"/>
<organism evidence="2 5">
    <name type="scientific">Adineta steineri</name>
    <dbReference type="NCBI Taxonomy" id="433720"/>
    <lineage>
        <taxon>Eukaryota</taxon>
        <taxon>Metazoa</taxon>
        <taxon>Spiralia</taxon>
        <taxon>Gnathifera</taxon>
        <taxon>Rotifera</taxon>
        <taxon>Eurotatoria</taxon>
        <taxon>Bdelloidea</taxon>
        <taxon>Adinetida</taxon>
        <taxon>Adinetidae</taxon>
        <taxon>Adineta</taxon>
    </lineage>
</organism>
<evidence type="ECO:0000313" key="2">
    <source>
        <dbReference type="EMBL" id="CAF0951381.1"/>
    </source>
</evidence>
<name>A0A814DCX4_9BILA</name>
<dbReference type="OrthoDB" id="10053137at2759"/>
<evidence type="ECO:0000313" key="3">
    <source>
        <dbReference type="EMBL" id="CAF0956981.1"/>
    </source>
</evidence>
<dbReference type="AlphaFoldDB" id="A0A814DCX4"/>
<dbReference type="EMBL" id="CAJNOM010000062">
    <property type="protein sequence ID" value="CAF0956981.1"/>
    <property type="molecule type" value="Genomic_DNA"/>
</dbReference>
<dbReference type="EMBL" id="CAJNOM010000060">
    <property type="protein sequence ID" value="CAF0951381.1"/>
    <property type="molecule type" value="Genomic_DNA"/>
</dbReference>
<feature type="transmembrane region" description="Helical" evidence="1">
    <location>
        <begin position="72"/>
        <end position="93"/>
    </location>
</feature>
<dbReference type="Proteomes" id="UP000663877">
    <property type="component" value="Unassembled WGS sequence"/>
</dbReference>
<accession>A0A814DCX4</accession>
<reference evidence="2" key="1">
    <citation type="submission" date="2021-02" db="EMBL/GenBank/DDBJ databases">
        <authorList>
            <person name="Nowell W R."/>
        </authorList>
    </citation>
    <scope>NUCLEOTIDE SEQUENCE</scope>
</reference>
<dbReference type="Proteomes" id="UP000663832">
    <property type="component" value="Unassembled WGS sequence"/>
</dbReference>
<keyword evidence="1" id="KW-1133">Transmembrane helix</keyword>
<dbReference type="SUPFAM" id="SSF81321">
    <property type="entry name" value="Family A G protein-coupled receptor-like"/>
    <property type="match status" value="1"/>
</dbReference>
<dbReference type="EMBL" id="CAJNOI010000056">
    <property type="protein sequence ID" value="CAF0962029.1"/>
    <property type="molecule type" value="Genomic_DNA"/>
</dbReference>
<sequence length="128" mass="14759">MQVVTSCQAPMTFVVLTLNRYCSIIYSRKAFFKSNKFIAISIGIQWFIGFLIALPFPILLKPYCALPSWLMPYYLLPFQVIPPITILVLNLLIFKYAHSSTRRVQPQHGATIVIRPKINARDLHLLKH</sequence>
<feature type="transmembrane region" description="Helical" evidence="1">
    <location>
        <begin position="37"/>
        <end position="60"/>
    </location>
</feature>
<evidence type="ECO:0000256" key="1">
    <source>
        <dbReference type="SAM" id="Phobius"/>
    </source>
</evidence>
<protein>
    <submittedName>
        <fullName evidence="2">Uncharacterized protein</fullName>
    </submittedName>
</protein>
<evidence type="ECO:0000313" key="5">
    <source>
        <dbReference type="Proteomes" id="UP000663832"/>
    </source>
</evidence>
<evidence type="ECO:0000313" key="4">
    <source>
        <dbReference type="EMBL" id="CAF0962029.1"/>
    </source>
</evidence>
<keyword evidence="1" id="KW-0472">Membrane</keyword>
<comment type="caution">
    <text evidence="2">The sequence shown here is derived from an EMBL/GenBank/DDBJ whole genome shotgun (WGS) entry which is preliminary data.</text>
</comment>
<keyword evidence="1" id="KW-0812">Transmembrane</keyword>
<gene>
    <name evidence="4" type="ORF">BJG266_LOCUS13804</name>
    <name evidence="2" type="ORF">QVE165_LOCUS12237</name>
    <name evidence="3" type="ORF">QVE165_LOCUS12541</name>
</gene>
<dbReference type="Gene3D" id="1.20.1070.10">
    <property type="entry name" value="Rhodopsin 7-helix transmembrane proteins"/>
    <property type="match status" value="1"/>
</dbReference>
<keyword evidence="5" id="KW-1185">Reference proteome</keyword>